<protein>
    <submittedName>
        <fullName evidence="1">Uncharacterized protein</fullName>
    </submittedName>
</protein>
<name>A0A1X7JJY1_9BURK</name>
<organism evidence="1 2">
    <name type="scientific">Paraburkholderia susongensis</name>
    <dbReference type="NCBI Taxonomy" id="1515439"/>
    <lineage>
        <taxon>Bacteria</taxon>
        <taxon>Pseudomonadati</taxon>
        <taxon>Pseudomonadota</taxon>
        <taxon>Betaproteobacteria</taxon>
        <taxon>Burkholderiales</taxon>
        <taxon>Burkholderiaceae</taxon>
        <taxon>Paraburkholderia</taxon>
    </lineage>
</organism>
<sequence>MHENETRPMAHLSDDEVAAQLRALKPTTGGSRTVTLNPLARAHADVMREHPAMYVQGNGDAQRLIPLGGNKVVTRMQLNLAEFVSNSIGADNVYGLNSVDAGQVHTIDPAEVLKARSVALASGIKLELAAPRDKMVMPDGDRTRGLYGMYQDSALVRRQLPATFADVADVADGAAAAVSPLPFKDVSYSWPEAASAAFSTVITRAKDKEVGGGEFLFATLLNSVLFGLAEYIDRTVFAAMAAANPVPFTHALAATQHLRIADLVGVVGTAGTGAGYNGAGEFIVNPGIRADLTAQTAGSYIYAPGTIVAALWPTIDILVSRAGALNGDVTVTCFASAQCPIADPAVIWTAAAAA</sequence>
<accession>A0A1X7JJY1</accession>
<reference evidence="2" key="1">
    <citation type="submission" date="2017-04" db="EMBL/GenBank/DDBJ databases">
        <authorList>
            <person name="Varghese N."/>
            <person name="Submissions S."/>
        </authorList>
    </citation>
    <scope>NUCLEOTIDE SEQUENCE [LARGE SCALE GENOMIC DNA]</scope>
    <source>
        <strain evidence="2">LMG 29540</strain>
    </source>
</reference>
<dbReference type="Proteomes" id="UP000193228">
    <property type="component" value="Unassembled WGS sequence"/>
</dbReference>
<dbReference type="AlphaFoldDB" id="A0A1X7JJY1"/>
<dbReference type="EMBL" id="FXAT01000002">
    <property type="protein sequence ID" value="SMG28293.1"/>
    <property type="molecule type" value="Genomic_DNA"/>
</dbReference>
<proteinExistence type="predicted"/>
<gene>
    <name evidence="1" type="ORF">SAMN06265784_102746</name>
</gene>
<keyword evidence="2" id="KW-1185">Reference proteome</keyword>
<evidence type="ECO:0000313" key="1">
    <source>
        <dbReference type="EMBL" id="SMG28293.1"/>
    </source>
</evidence>
<evidence type="ECO:0000313" key="2">
    <source>
        <dbReference type="Proteomes" id="UP000193228"/>
    </source>
</evidence>